<evidence type="ECO:0000313" key="2">
    <source>
        <dbReference type="Proteomes" id="UP001241926"/>
    </source>
</evidence>
<protein>
    <submittedName>
        <fullName evidence="1">Uncharacterized protein</fullName>
    </submittedName>
</protein>
<name>A0ABT7JFC2_9ACTN</name>
<keyword evidence="2" id="KW-1185">Reference proteome</keyword>
<accession>A0ABT7JFC2</accession>
<dbReference type="Proteomes" id="UP001241926">
    <property type="component" value="Unassembled WGS sequence"/>
</dbReference>
<gene>
    <name evidence="1" type="ORF">QNN03_38000</name>
</gene>
<proteinExistence type="predicted"/>
<reference evidence="1 2" key="1">
    <citation type="submission" date="2023-05" db="EMBL/GenBank/DDBJ databases">
        <title>Streptomyces fuscus sp. nov., a brown-black pigment producing actinomyces isolated from dry sand of Sea duck farm.</title>
        <authorList>
            <person name="Xie J."/>
            <person name="Shen N."/>
        </authorList>
    </citation>
    <scope>NUCLEOTIDE SEQUENCE [LARGE SCALE GENOMIC DNA]</scope>
    <source>
        <strain evidence="1 2">GXMU-J15</strain>
    </source>
</reference>
<sequence>MTLRSSALAHTQVGGVQVVPNPAALNRLTVAVLAELRSEWQDFVR</sequence>
<organism evidence="1 2">
    <name type="scientific">Streptomyces fuscus</name>
    <dbReference type="NCBI Taxonomy" id="3048495"/>
    <lineage>
        <taxon>Bacteria</taxon>
        <taxon>Bacillati</taxon>
        <taxon>Actinomycetota</taxon>
        <taxon>Actinomycetes</taxon>
        <taxon>Kitasatosporales</taxon>
        <taxon>Streptomycetaceae</taxon>
        <taxon>Streptomyces</taxon>
    </lineage>
</organism>
<comment type="caution">
    <text evidence="1">The sequence shown here is derived from an EMBL/GenBank/DDBJ whole genome shotgun (WGS) entry which is preliminary data.</text>
</comment>
<dbReference type="RefSeq" id="WP_176712074.1">
    <property type="nucleotide sequence ID" value="NZ_JASJUS010000092.1"/>
</dbReference>
<evidence type="ECO:0000313" key="1">
    <source>
        <dbReference type="EMBL" id="MDL2082213.1"/>
    </source>
</evidence>
<dbReference type="EMBL" id="JASJUS010000092">
    <property type="protein sequence ID" value="MDL2082213.1"/>
    <property type="molecule type" value="Genomic_DNA"/>
</dbReference>